<proteinExistence type="predicted"/>
<dbReference type="CDD" id="cd02803">
    <property type="entry name" value="OYE_like_FMN_family"/>
    <property type="match status" value="1"/>
</dbReference>
<dbReference type="Pfam" id="PF00724">
    <property type="entry name" value="Oxidored_FMN"/>
    <property type="match status" value="1"/>
</dbReference>
<evidence type="ECO:0000256" key="2">
    <source>
        <dbReference type="ARBA" id="ARBA00023002"/>
    </source>
</evidence>
<protein>
    <submittedName>
        <fullName evidence="4">2,4-dienoyl-CoA reductase-like NADH-dependent reductase (Old Yellow Enzyme family)</fullName>
    </submittedName>
</protein>
<comment type="caution">
    <text evidence="4">The sequence shown here is derived from an EMBL/GenBank/DDBJ whole genome shotgun (WGS) entry which is preliminary data.</text>
</comment>
<evidence type="ECO:0000313" key="4">
    <source>
        <dbReference type="EMBL" id="MBA9007183.1"/>
    </source>
</evidence>
<sequence>MSDPVPDVLAPAKLGPVTLRNRIIKAATYEGLSRDGLVTDELIGFHVRHAAGGVGMTTVAYCAVSPDGRTDRRQIQWTDRALPGLRRLTDAVHHEGAAVSAQIGHAGPVADPRSNRVPAIGPARRFNPLGGGFTRAATKADLERVVRAHGRAAAMAIEAGFDAVEVHLGHNYLASAFLSPRLNRRTDEYGGPLENRARLARDIARAVRDAAGDRIAVIAKLNMDDGVPGGFGLDEAVRVARWIERDGSVDALELTAGSSLLNPMYLFRGEAPLREFAAVMPPPIRLGVRLVGGRFLRGYPYEDGYLLPQARQVRAAVSMPLIALGGITNRRVMDRAMRDGFQFVAMARALLREPDLINRIKEDADTGSLCIHCNKCMPTIYRGTRCVLVEQPA</sequence>
<accession>A0A7W3RB73</accession>
<dbReference type="AlphaFoldDB" id="A0A7W3RB73"/>
<dbReference type="InterPro" id="IPR051799">
    <property type="entry name" value="NADH_flavin_oxidoreductase"/>
</dbReference>
<dbReference type="InterPro" id="IPR013785">
    <property type="entry name" value="Aldolase_TIM"/>
</dbReference>
<dbReference type="Proteomes" id="UP000539313">
    <property type="component" value="Unassembled WGS sequence"/>
</dbReference>
<dbReference type="PANTHER" id="PTHR43656">
    <property type="entry name" value="BINDING OXIDOREDUCTASE, PUTATIVE (AFU_ORTHOLOGUE AFUA_2G08260)-RELATED"/>
    <property type="match status" value="1"/>
</dbReference>
<dbReference type="InterPro" id="IPR001155">
    <property type="entry name" value="OxRdtase_FMN_N"/>
</dbReference>
<keyword evidence="1" id="KW-0285">Flavoprotein</keyword>
<gene>
    <name evidence="4" type="ORF">HNR21_006065</name>
</gene>
<dbReference type="PANTHER" id="PTHR43656:SF2">
    <property type="entry name" value="BINDING OXIDOREDUCTASE, PUTATIVE (AFU_ORTHOLOGUE AFUA_2G08260)-RELATED"/>
    <property type="match status" value="1"/>
</dbReference>
<reference evidence="4 5" key="1">
    <citation type="submission" date="2020-08" db="EMBL/GenBank/DDBJ databases">
        <title>Sequencing the genomes of 1000 actinobacteria strains.</title>
        <authorList>
            <person name="Klenk H.-P."/>
        </authorList>
    </citation>
    <scope>NUCLEOTIDE SEQUENCE [LARGE SCALE GENOMIC DNA]</scope>
    <source>
        <strain evidence="4 5">DSM 45823</strain>
    </source>
</reference>
<evidence type="ECO:0000259" key="3">
    <source>
        <dbReference type="Pfam" id="PF00724"/>
    </source>
</evidence>
<keyword evidence="2" id="KW-0560">Oxidoreductase</keyword>
<dbReference type="EMBL" id="JACJII010000001">
    <property type="protein sequence ID" value="MBA9007183.1"/>
    <property type="molecule type" value="Genomic_DNA"/>
</dbReference>
<keyword evidence="5" id="KW-1185">Reference proteome</keyword>
<name>A0A7W3RB73_9ACTN</name>
<dbReference type="Gene3D" id="3.20.20.70">
    <property type="entry name" value="Aldolase class I"/>
    <property type="match status" value="1"/>
</dbReference>
<evidence type="ECO:0000256" key="1">
    <source>
        <dbReference type="ARBA" id="ARBA00022630"/>
    </source>
</evidence>
<dbReference type="GO" id="GO:0010181">
    <property type="term" value="F:FMN binding"/>
    <property type="evidence" value="ECO:0007669"/>
    <property type="project" value="InterPro"/>
</dbReference>
<dbReference type="RefSeq" id="WP_312881422.1">
    <property type="nucleotide sequence ID" value="NZ_JACJII010000001.1"/>
</dbReference>
<dbReference type="GO" id="GO:0016491">
    <property type="term" value="F:oxidoreductase activity"/>
    <property type="evidence" value="ECO:0007669"/>
    <property type="project" value="UniProtKB-KW"/>
</dbReference>
<evidence type="ECO:0000313" key="5">
    <source>
        <dbReference type="Proteomes" id="UP000539313"/>
    </source>
</evidence>
<dbReference type="SUPFAM" id="SSF51395">
    <property type="entry name" value="FMN-linked oxidoreductases"/>
    <property type="match status" value="1"/>
</dbReference>
<feature type="domain" description="NADH:flavin oxidoreductase/NADH oxidase N-terminal" evidence="3">
    <location>
        <begin position="9"/>
        <end position="243"/>
    </location>
</feature>
<organism evidence="4 5">
    <name type="scientific">Thermomonospora cellulosilytica</name>
    <dbReference type="NCBI Taxonomy" id="1411118"/>
    <lineage>
        <taxon>Bacteria</taxon>
        <taxon>Bacillati</taxon>
        <taxon>Actinomycetota</taxon>
        <taxon>Actinomycetes</taxon>
        <taxon>Streptosporangiales</taxon>
        <taxon>Thermomonosporaceae</taxon>
        <taxon>Thermomonospora</taxon>
    </lineage>
</organism>